<dbReference type="SUPFAM" id="SSF52540">
    <property type="entry name" value="P-loop containing nucleoside triphosphate hydrolases"/>
    <property type="match status" value="1"/>
</dbReference>
<evidence type="ECO:0000256" key="3">
    <source>
        <dbReference type="ARBA" id="ARBA00023015"/>
    </source>
</evidence>
<evidence type="ECO:0000259" key="7">
    <source>
        <dbReference type="PROSITE" id="PS50045"/>
    </source>
</evidence>
<dbReference type="InterPro" id="IPR003018">
    <property type="entry name" value="GAF"/>
</dbReference>
<keyword evidence="1" id="KW-0547">Nucleotide-binding</keyword>
<keyword evidence="5" id="KW-0010">Activator</keyword>
<evidence type="ECO:0000256" key="6">
    <source>
        <dbReference type="ARBA" id="ARBA00023163"/>
    </source>
</evidence>
<dbReference type="Gene3D" id="1.10.8.60">
    <property type="match status" value="1"/>
</dbReference>
<dbReference type="PANTHER" id="PTHR32071:SF117">
    <property type="entry name" value="PTS-DEPENDENT DIHYDROXYACETONE KINASE OPERON REGULATORY PROTEIN-RELATED"/>
    <property type="match status" value="1"/>
</dbReference>
<dbReference type="Pfam" id="PF00158">
    <property type="entry name" value="Sigma54_activat"/>
    <property type="match status" value="1"/>
</dbReference>
<evidence type="ECO:0000313" key="8">
    <source>
        <dbReference type="EMBL" id="TXD36429.1"/>
    </source>
</evidence>
<evidence type="ECO:0000313" key="9">
    <source>
        <dbReference type="Proteomes" id="UP000321046"/>
    </source>
</evidence>
<dbReference type="Proteomes" id="UP000321046">
    <property type="component" value="Unassembled WGS sequence"/>
</dbReference>
<dbReference type="Pfam" id="PF25601">
    <property type="entry name" value="AAA_lid_14"/>
    <property type="match status" value="1"/>
</dbReference>
<dbReference type="InterPro" id="IPR009057">
    <property type="entry name" value="Homeodomain-like_sf"/>
</dbReference>
<dbReference type="PROSITE" id="PS00675">
    <property type="entry name" value="SIGMA54_INTERACT_1"/>
    <property type="match status" value="1"/>
</dbReference>
<dbReference type="GO" id="GO:0006355">
    <property type="term" value="P:regulation of DNA-templated transcription"/>
    <property type="evidence" value="ECO:0007669"/>
    <property type="project" value="InterPro"/>
</dbReference>
<dbReference type="InterPro" id="IPR027417">
    <property type="entry name" value="P-loop_NTPase"/>
</dbReference>
<keyword evidence="3" id="KW-0805">Transcription regulation</keyword>
<dbReference type="InterPro" id="IPR008984">
    <property type="entry name" value="SMAD_FHA_dom_sf"/>
</dbReference>
<evidence type="ECO:0000256" key="5">
    <source>
        <dbReference type="ARBA" id="ARBA00023159"/>
    </source>
</evidence>
<feature type="domain" description="Sigma-54 factor interaction" evidence="7">
    <location>
        <begin position="288"/>
        <end position="517"/>
    </location>
</feature>
<dbReference type="InterPro" id="IPR000253">
    <property type="entry name" value="FHA_dom"/>
</dbReference>
<dbReference type="CDD" id="cd00060">
    <property type="entry name" value="FHA"/>
    <property type="match status" value="1"/>
</dbReference>
<dbReference type="AlphaFoldDB" id="A0A5C6XG92"/>
<organism evidence="8 9">
    <name type="scientific">Lujinxingia vulgaris</name>
    <dbReference type="NCBI Taxonomy" id="2600176"/>
    <lineage>
        <taxon>Bacteria</taxon>
        <taxon>Deltaproteobacteria</taxon>
        <taxon>Bradymonadales</taxon>
        <taxon>Lujinxingiaceae</taxon>
        <taxon>Lujinxingia</taxon>
    </lineage>
</organism>
<dbReference type="RefSeq" id="WP_146974379.1">
    <property type="nucleotide sequence ID" value="NZ_VOSL01000044.1"/>
</dbReference>
<gene>
    <name evidence="8" type="ORF">FRC96_10135</name>
</gene>
<dbReference type="SUPFAM" id="SSF55781">
    <property type="entry name" value="GAF domain-like"/>
    <property type="match status" value="1"/>
</dbReference>
<dbReference type="CDD" id="cd00009">
    <property type="entry name" value="AAA"/>
    <property type="match status" value="1"/>
</dbReference>
<dbReference type="Gene3D" id="1.10.10.60">
    <property type="entry name" value="Homeodomain-like"/>
    <property type="match status" value="1"/>
</dbReference>
<dbReference type="InterPro" id="IPR058031">
    <property type="entry name" value="AAA_lid_NorR"/>
</dbReference>
<dbReference type="PROSITE" id="PS00688">
    <property type="entry name" value="SIGMA54_INTERACT_3"/>
    <property type="match status" value="1"/>
</dbReference>
<dbReference type="InterPro" id="IPR003593">
    <property type="entry name" value="AAA+_ATPase"/>
</dbReference>
<dbReference type="EMBL" id="VOSL01000044">
    <property type="protein sequence ID" value="TXD36429.1"/>
    <property type="molecule type" value="Genomic_DNA"/>
</dbReference>
<protein>
    <submittedName>
        <fullName evidence="8">GAF domain-containing protein</fullName>
    </submittedName>
</protein>
<dbReference type="InterPro" id="IPR002197">
    <property type="entry name" value="HTH_Fis"/>
</dbReference>
<evidence type="ECO:0000256" key="1">
    <source>
        <dbReference type="ARBA" id="ARBA00022741"/>
    </source>
</evidence>
<proteinExistence type="predicted"/>
<dbReference type="GO" id="GO:0005524">
    <property type="term" value="F:ATP binding"/>
    <property type="evidence" value="ECO:0007669"/>
    <property type="project" value="UniProtKB-KW"/>
</dbReference>
<dbReference type="SMART" id="SM00065">
    <property type="entry name" value="GAF"/>
    <property type="match status" value="1"/>
</dbReference>
<dbReference type="OrthoDB" id="9802322at2"/>
<dbReference type="GO" id="GO:0043565">
    <property type="term" value="F:sequence-specific DNA binding"/>
    <property type="evidence" value="ECO:0007669"/>
    <property type="project" value="InterPro"/>
</dbReference>
<dbReference type="SUPFAM" id="SSF49879">
    <property type="entry name" value="SMAD/FHA domain"/>
    <property type="match status" value="1"/>
</dbReference>
<dbReference type="Gene3D" id="3.40.50.300">
    <property type="entry name" value="P-loop containing nucleotide triphosphate hydrolases"/>
    <property type="match status" value="1"/>
</dbReference>
<dbReference type="Pfam" id="PF13185">
    <property type="entry name" value="GAF_2"/>
    <property type="match status" value="1"/>
</dbReference>
<dbReference type="InterPro" id="IPR029016">
    <property type="entry name" value="GAF-like_dom_sf"/>
</dbReference>
<keyword evidence="6" id="KW-0804">Transcription</keyword>
<dbReference type="Pfam" id="PF02954">
    <property type="entry name" value="HTH_8"/>
    <property type="match status" value="1"/>
</dbReference>
<dbReference type="InterPro" id="IPR025944">
    <property type="entry name" value="Sigma_54_int_dom_CS"/>
</dbReference>
<dbReference type="SUPFAM" id="SSF46689">
    <property type="entry name" value="Homeodomain-like"/>
    <property type="match status" value="1"/>
</dbReference>
<sequence length="586" mass="64256">MASLRVIGGGEPRIFPLTERLTTLGSAPANDISLNTSELAEHHATIQLDASAFVIRTTARKLSVMVNGKKRREHTLCHGDRLVLGGVELEVVLLDSPAAPPEPTNPRGLEHLRALATRLTGTDDITGVLEHLLDAVLELSEGQKGFVILARDGQWSVPAARSVDATALENAHLHLSDSIIGHAIASRRPLIIADVRSEDAFEGAQSVVDLEISSVLCLPLFAHGELLGLIYVGDDRPTGYFAGVDLELLQVFASWASLMIANALNVDALQEDRDALRARLRDQRFGSVIGASKAMQTIFEAVERVAPASVSVLITGETGTGKELIAHEIHRRSPRADGPFITINCGAIPEHLLESELFGHERGAFTGATARRDGKFHAAHRGTLFLDEIGEMPAALQVKLLRVLQEHCVTRVGSNTPEELDFRVLAATHVDLHEAVAKKRFREDLYYRLNVVELRLPPLRKRGDDVLLLANFLIERLAPELGVSSRPLSTSCREALRRYDWPGNVRQLENRIKRALILASGSALTPADLELQESALPQRRSLAEAKEAFALNYILETLEQNGGNRSQTARDLDVDPRTIFRYLEKA</sequence>
<dbReference type="PROSITE" id="PS50045">
    <property type="entry name" value="SIGMA54_INTERACT_4"/>
    <property type="match status" value="1"/>
</dbReference>
<accession>A0A5C6XG92</accession>
<dbReference type="Pfam" id="PF00498">
    <property type="entry name" value="FHA"/>
    <property type="match status" value="1"/>
</dbReference>
<dbReference type="PANTHER" id="PTHR32071">
    <property type="entry name" value="TRANSCRIPTIONAL REGULATORY PROTEIN"/>
    <property type="match status" value="1"/>
</dbReference>
<dbReference type="Gene3D" id="2.60.200.20">
    <property type="match status" value="1"/>
</dbReference>
<name>A0A5C6XG92_9DELT</name>
<evidence type="ECO:0000256" key="4">
    <source>
        <dbReference type="ARBA" id="ARBA00023125"/>
    </source>
</evidence>
<evidence type="ECO:0000256" key="2">
    <source>
        <dbReference type="ARBA" id="ARBA00022840"/>
    </source>
</evidence>
<comment type="caution">
    <text evidence="8">The sequence shown here is derived from an EMBL/GenBank/DDBJ whole genome shotgun (WGS) entry which is preliminary data.</text>
</comment>
<dbReference type="Gene3D" id="3.30.450.40">
    <property type="match status" value="1"/>
</dbReference>
<reference evidence="8 9" key="1">
    <citation type="submission" date="2019-08" db="EMBL/GenBank/DDBJ databases">
        <title>Bradymonadales sp. TMQ2.</title>
        <authorList>
            <person name="Liang Q."/>
        </authorList>
    </citation>
    <scope>NUCLEOTIDE SEQUENCE [LARGE SCALE GENOMIC DNA]</scope>
    <source>
        <strain evidence="8 9">TMQ2</strain>
    </source>
</reference>
<dbReference type="InterPro" id="IPR025662">
    <property type="entry name" value="Sigma_54_int_dom_ATP-bd_1"/>
</dbReference>
<keyword evidence="2" id="KW-0067">ATP-binding</keyword>
<dbReference type="InterPro" id="IPR002078">
    <property type="entry name" value="Sigma_54_int"/>
</dbReference>
<dbReference type="FunFam" id="3.40.50.300:FF:000006">
    <property type="entry name" value="DNA-binding transcriptional regulator NtrC"/>
    <property type="match status" value="1"/>
</dbReference>
<keyword evidence="4" id="KW-0238">DNA-binding</keyword>
<dbReference type="SMART" id="SM00382">
    <property type="entry name" value="AAA"/>
    <property type="match status" value="1"/>
</dbReference>